<feature type="compositionally biased region" description="Basic and acidic residues" evidence="1">
    <location>
        <begin position="244"/>
        <end position="258"/>
    </location>
</feature>
<feature type="compositionally biased region" description="Polar residues" evidence="1">
    <location>
        <begin position="200"/>
        <end position="210"/>
    </location>
</feature>
<keyword evidence="2" id="KW-0472">Membrane</keyword>
<accession>A0A915D688</accession>
<dbReference type="Proteomes" id="UP000887574">
    <property type="component" value="Unplaced"/>
</dbReference>
<feature type="compositionally biased region" description="Polar residues" evidence="1">
    <location>
        <begin position="283"/>
        <end position="300"/>
    </location>
</feature>
<proteinExistence type="predicted"/>
<dbReference type="AlphaFoldDB" id="A0A915D688"/>
<keyword evidence="2" id="KW-1133">Transmembrane helix</keyword>
<feature type="region of interest" description="Disordered" evidence="1">
    <location>
        <begin position="187"/>
        <end position="320"/>
    </location>
</feature>
<feature type="compositionally biased region" description="Basic and acidic residues" evidence="1">
    <location>
        <begin position="187"/>
        <end position="198"/>
    </location>
</feature>
<evidence type="ECO:0000313" key="3">
    <source>
        <dbReference type="Proteomes" id="UP000887574"/>
    </source>
</evidence>
<protein>
    <submittedName>
        <fullName evidence="4">Uncharacterized protein</fullName>
    </submittedName>
</protein>
<keyword evidence="2" id="KW-0812">Transmembrane</keyword>
<sequence length="320" mass="36277">MPARMSDWKSGGAKMLEERMPSTGEDRYRTCCNCWHIRIGTLFLGILELVAVSILLSGLILLLFYGILTIAPKFLWPHLVIQAVGLLTSFGYFFLYAWSYFYGDLYTQRRSFQLLNARFILINSNKNKLVKRCSLKMVLLLLSSVKCRIYIHFSISVSNRVRIAKENGLWRNTSWGGGFQQYRGQYEKKPTKTEEKKPKASSNRVQWNLSRNEEKSIHSTPDPTEKSLELSVPTAEETAASPIEPKDGPRSTKKKENSDSPPAGQKHHKSNSKGKTPLALTHSLDTSKTGRPILQHNSYSVEGPEPLLLLEDVEAHRPLP</sequence>
<name>A0A915D688_9BILA</name>
<reference evidence="4" key="1">
    <citation type="submission" date="2022-11" db="UniProtKB">
        <authorList>
            <consortium name="WormBaseParasite"/>
        </authorList>
    </citation>
    <scope>IDENTIFICATION</scope>
</reference>
<feature type="transmembrane region" description="Helical" evidence="2">
    <location>
        <begin position="42"/>
        <end position="67"/>
    </location>
</feature>
<evidence type="ECO:0000256" key="1">
    <source>
        <dbReference type="SAM" id="MobiDB-lite"/>
    </source>
</evidence>
<keyword evidence="3" id="KW-1185">Reference proteome</keyword>
<organism evidence="3 4">
    <name type="scientific">Ditylenchus dipsaci</name>
    <dbReference type="NCBI Taxonomy" id="166011"/>
    <lineage>
        <taxon>Eukaryota</taxon>
        <taxon>Metazoa</taxon>
        <taxon>Ecdysozoa</taxon>
        <taxon>Nematoda</taxon>
        <taxon>Chromadorea</taxon>
        <taxon>Rhabditida</taxon>
        <taxon>Tylenchina</taxon>
        <taxon>Tylenchomorpha</taxon>
        <taxon>Sphaerularioidea</taxon>
        <taxon>Anguinidae</taxon>
        <taxon>Anguininae</taxon>
        <taxon>Ditylenchus</taxon>
    </lineage>
</organism>
<feature type="transmembrane region" description="Helical" evidence="2">
    <location>
        <begin position="79"/>
        <end position="101"/>
    </location>
</feature>
<dbReference type="WBParaSite" id="jg1648">
    <property type="protein sequence ID" value="jg1648"/>
    <property type="gene ID" value="jg1648"/>
</dbReference>
<evidence type="ECO:0000256" key="2">
    <source>
        <dbReference type="SAM" id="Phobius"/>
    </source>
</evidence>
<feature type="compositionally biased region" description="Basic and acidic residues" evidence="1">
    <location>
        <begin position="211"/>
        <end position="228"/>
    </location>
</feature>
<evidence type="ECO:0000313" key="4">
    <source>
        <dbReference type="WBParaSite" id="jg1648"/>
    </source>
</evidence>